<sequence length="367" mass="41051">MSFTANISNHKGFADLTSFAKRLGETCVFHFDPGHVELAVFSNGTISTTGFINLEQDALFSHYTVSNEITILVSSRELQNIAHAVRRCDSTNVELHISDNTTEHYLLFKSKSTTRSGAVAEEVGELGVVVLDERQASEIHQPGHMTPDVCLTLKPLGNYVNFVKGLSSMLESIVISASGRGEFRLDYAGLNVFAEHVSKNMQKPTLDIEVPLPEDLDQLFKVRVRSKQIVNVFSADELNVTESYVSITDESQIVAIRAPCCKKWFDCAQCHAAVSDHPLRKTDEMAFACKKCKKVFRKDMTDYEEEDEFCPHCDNQYVIDALTPEASIGIETEDVRVDNRVVRDDRLRKKTEQVTSIFGIDGSHMMG</sequence>
<dbReference type="SUPFAM" id="SSF55979">
    <property type="entry name" value="DNA clamp"/>
    <property type="match status" value="1"/>
</dbReference>
<keyword evidence="1" id="KW-0479">Metal-binding</keyword>
<dbReference type="Pfam" id="PF04005">
    <property type="entry name" value="Hus1"/>
    <property type="match status" value="1"/>
</dbReference>
<dbReference type="InterPro" id="IPR046938">
    <property type="entry name" value="DNA_clamp_sf"/>
</dbReference>
<dbReference type="EMBL" id="BAABUJ010000006">
    <property type="protein sequence ID" value="GAA5796500.1"/>
    <property type="molecule type" value="Genomic_DNA"/>
</dbReference>
<reference evidence="6 7" key="1">
    <citation type="submission" date="2024-04" db="EMBL/GenBank/DDBJ databases">
        <title>genome sequences of Mucor flavus KT1a and Helicostylum pulchrum KT1b strains isolation_sourced from the surface of a dry-aged beef.</title>
        <authorList>
            <person name="Toyotome T."/>
            <person name="Hosono M."/>
            <person name="Torimaru M."/>
            <person name="Fukuda K."/>
            <person name="Mikami N."/>
        </authorList>
    </citation>
    <scope>NUCLEOTIDE SEQUENCE [LARGE SCALE GENOMIC DNA]</scope>
    <source>
        <strain evidence="6 7">KT1b</strain>
    </source>
</reference>
<dbReference type="InterPro" id="IPR052604">
    <property type="entry name" value="Mito_Tim_assembly_helper"/>
</dbReference>
<dbReference type="Gene3D" id="3.70.10.10">
    <property type="match status" value="1"/>
</dbReference>
<dbReference type="InterPro" id="IPR037274">
    <property type="entry name" value="Znf_CHY_sf"/>
</dbReference>
<feature type="domain" description="CHY-type" evidence="5">
    <location>
        <begin position="240"/>
        <end position="315"/>
    </location>
</feature>
<evidence type="ECO:0000256" key="1">
    <source>
        <dbReference type="ARBA" id="ARBA00022723"/>
    </source>
</evidence>
<dbReference type="PANTHER" id="PTHR28082">
    <property type="entry name" value="ZINC FINGER PROTEIN"/>
    <property type="match status" value="1"/>
</dbReference>
<comment type="caution">
    <text evidence="6">The sequence shown here is derived from an EMBL/GenBank/DDBJ whole genome shotgun (WGS) entry which is preliminary data.</text>
</comment>
<dbReference type="PANTHER" id="PTHR28082:SF2">
    <property type="entry name" value="CHY-TYPE DOMAIN-CONTAINING PROTEIN"/>
    <property type="match status" value="1"/>
</dbReference>
<keyword evidence="3" id="KW-0862">Zinc</keyword>
<accession>A0ABP9XNW7</accession>
<organism evidence="6 7">
    <name type="scientific">Helicostylum pulchrum</name>
    <dbReference type="NCBI Taxonomy" id="562976"/>
    <lineage>
        <taxon>Eukaryota</taxon>
        <taxon>Fungi</taxon>
        <taxon>Fungi incertae sedis</taxon>
        <taxon>Mucoromycota</taxon>
        <taxon>Mucoromycotina</taxon>
        <taxon>Mucoromycetes</taxon>
        <taxon>Mucorales</taxon>
        <taxon>Mucorineae</taxon>
        <taxon>Mucoraceae</taxon>
        <taxon>Helicostylum</taxon>
    </lineage>
</organism>
<dbReference type="InterPro" id="IPR007150">
    <property type="entry name" value="HUS1/Mec3"/>
</dbReference>
<evidence type="ECO:0000256" key="4">
    <source>
        <dbReference type="PROSITE-ProRule" id="PRU00601"/>
    </source>
</evidence>
<proteinExistence type="predicted"/>
<keyword evidence="2 4" id="KW-0863">Zinc-finger</keyword>
<dbReference type="Proteomes" id="UP001476247">
    <property type="component" value="Unassembled WGS sequence"/>
</dbReference>
<evidence type="ECO:0000256" key="2">
    <source>
        <dbReference type="ARBA" id="ARBA00022771"/>
    </source>
</evidence>
<dbReference type="InterPro" id="IPR008913">
    <property type="entry name" value="Znf_CHY"/>
</dbReference>
<evidence type="ECO:0000313" key="7">
    <source>
        <dbReference type="Proteomes" id="UP001476247"/>
    </source>
</evidence>
<evidence type="ECO:0000259" key="5">
    <source>
        <dbReference type="PROSITE" id="PS51266"/>
    </source>
</evidence>
<dbReference type="PROSITE" id="PS51266">
    <property type="entry name" value="ZF_CHY"/>
    <property type="match status" value="1"/>
</dbReference>
<keyword evidence="7" id="KW-1185">Reference proteome</keyword>
<dbReference type="SUPFAM" id="SSF161219">
    <property type="entry name" value="CHY zinc finger-like"/>
    <property type="match status" value="1"/>
</dbReference>
<gene>
    <name evidence="6" type="ORF">HPULCUR_001872</name>
</gene>
<name>A0ABP9XNW7_9FUNG</name>
<evidence type="ECO:0000256" key="3">
    <source>
        <dbReference type="ARBA" id="ARBA00022833"/>
    </source>
</evidence>
<dbReference type="Pfam" id="PF05495">
    <property type="entry name" value="zf-CHY"/>
    <property type="match status" value="1"/>
</dbReference>
<protein>
    <recommendedName>
        <fullName evidence="5">CHY-type domain-containing protein</fullName>
    </recommendedName>
</protein>
<evidence type="ECO:0000313" key="6">
    <source>
        <dbReference type="EMBL" id="GAA5796500.1"/>
    </source>
</evidence>